<keyword evidence="2" id="KW-1185">Reference proteome</keyword>
<evidence type="ECO:0000313" key="2">
    <source>
        <dbReference type="Proteomes" id="UP000198281"/>
    </source>
</evidence>
<dbReference type="EMBL" id="FZOS01000012">
    <property type="protein sequence ID" value="SNS68698.1"/>
    <property type="molecule type" value="Genomic_DNA"/>
</dbReference>
<proteinExistence type="predicted"/>
<dbReference type="AlphaFoldDB" id="A0A239GIU4"/>
<dbReference type="RefSeq" id="WP_089219904.1">
    <property type="nucleotide sequence ID" value="NZ_FZOS01000012.1"/>
</dbReference>
<organism evidence="1 2">
    <name type="scientific">Edaphosphingomonas laterariae</name>
    <dbReference type="NCBI Taxonomy" id="861865"/>
    <lineage>
        <taxon>Bacteria</taxon>
        <taxon>Pseudomonadati</taxon>
        <taxon>Pseudomonadota</taxon>
        <taxon>Alphaproteobacteria</taxon>
        <taxon>Sphingomonadales</taxon>
        <taxon>Rhizorhabdaceae</taxon>
        <taxon>Edaphosphingomonas</taxon>
    </lineage>
</organism>
<sequence length="152" mass="17085">MDIVITRTRIAGTLLFYEYRALVPLDSLDVERRSLVRSIPLPRPAGSGRCVHIAQLIAPDFWFRLDMRARADLGRRITRVARRVEVMLVRACFPEVTSDLVQVVYRNAADPGDACWWIAIDDLTGAFERLQTLMPVLSAADLGLHDPARLAA</sequence>
<dbReference type="OrthoDB" id="7447671at2"/>
<protein>
    <submittedName>
        <fullName evidence="1">Uncharacterized protein</fullName>
    </submittedName>
</protein>
<reference evidence="2" key="1">
    <citation type="submission" date="2017-06" db="EMBL/GenBank/DDBJ databases">
        <authorList>
            <person name="Varghese N."/>
            <person name="Submissions S."/>
        </authorList>
    </citation>
    <scope>NUCLEOTIDE SEQUENCE [LARGE SCALE GENOMIC DNA]</scope>
    <source>
        <strain evidence="2">LNB2</strain>
    </source>
</reference>
<dbReference type="Proteomes" id="UP000198281">
    <property type="component" value="Unassembled WGS sequence"/>
</dbReference>
<evidence type="ECO:0000313" key="1">
    <source>
        <dbReference type="EMBL" id="SNS68698.1"/>
    </source>
</evidence>
<name>A0A239GIU4_9SPHN</name>
<accession>A0A239GIU4</accession>
<gene>
    <name evidence="1" type="ORF">SAMN06295912_11281</name>
</gene>